<dbReference type="CDD" id="cd00086">
    <property type="entry name" value="homeodomain"/>
    <property type="match status" value="1"/>
</dbReference>
<dbReference type="Gene3D" id="1.10.10.60">
    <property type="entry name" value="Homeodomain-like"/>
    <property type="match status" value="1"/>
</dbReference>
<dbReference type="PANTHER" id="PTHR45793:SF5">
    <property type="entry name" value="HOMEOTIC PROTEIN OCELLILESS"/>
    <property type="match status" value="1"/>
</dbReference>
<dbReference type="PROSITE" id="PS50071">
    <property type="entry name" value="HOMEOBOX_2"/>
    <property type="match status" value="1"/>
</dbReference>
<dbReference type="OrthoDB" id="6159439at2759"/>
<evidence type="ECO:0000256" key="2">
    <source>
        <dbReference type="ARBA" id="ARBA00022473"/>
    </source>
</evidence>
<dbReference type="SMART" id="SM00389">
    <property type="entry name" value="HOX"/>
    <property type="match status" value="1"/>
</dbReference>
<comment type="subcellular location">
    <subcellularLocation>
        <location evidence="1 7 8">Nucleus</location>
    </subcellularLocation>
</comment>
<evidence type="ECO:0000256" key="7">
    <source>
        <dbReference type="PROSITE-ProRule" id="PRU00108"/>
    </source>
</evidence>
<dbReference type="Proteomes" id="UP000274756">
    <property type="component" value="Unassembled WGS sequence"/>
</dbReference>
<reference evidence="11 13" key="2">
    <citation type="submission" date="2018-11" db="EMBL/GenBank/DDBJ databases">
        <authorList>
            <consortium name="Pathogen Informatics"/>
        </authorList>
    </citation>
    <scope>NUCLEOTIDE SEQUENCE [LARGE SCALE GENOMIC DNA]</scope>
</reference>
<dbReference type="Pfam" id="PF00046">
    <property type="entry name" value="Homeodomain"/>
    <property type="match status" value="1"/>
</dbReference>
<dbReference type="InterPro" id="IPR017970">
    <property type="entry name" value="Homeobox_CS"/>
</dbReference>
<dbReference type="SUPFAM" id="SSF46689">
    <property type="entry name" value="Homeodomain-like"/>
    <property type="match status" value="1"/>
</dbReference>
<feature type="compositionally biased region" description="Polar residues" evidence="9">
    <location>
        <begin position="157"/>
        <end position="180"/>
    </location>
</feature>
<dbReference type="FunFam" id="1.10.10.60:FF:000068">
    <property type="entry name" value="Orthodenticle homeobox 1"/>
    <property type="match status" value="1"/>
</dbReference>
<dbReference type="GO" id="GO:0000981">
    <property type="term" value="F:DNA-binding transcription factor activity, RNA polymerase II-specific"/>
    <property type="evidence" value="ECO:0007669"/>
    <property type="project" value="InterPro"/>
</dbReference>
<dbReference type="WBParaSite" id="DME_0000928001-mRNA-1">
    <property type="protein sequence ID" value="DME_0000928001-mRNA-1"/>
    <property type="gene ID" value="DME_0000928001"/>
</dbReference>
<evidence type="ECO:0000256" key="3">
    <source>
        <dbReference type="ARBA" id="ARBA00022902"/>
    </source>
</evidence>
<dbReference type="STRING" id="318479.A0A0N4UN17"/>
<accession>A0A0N4UN17</accession>
<dbReference type="AlphaFoldDB" id="A0A0N4UN17"/>
<evidence type="ECO:0000313" key="13">
    <source>
        <dbReference type="Proteomes" id="UP000274756"/>
    </source>
</evidence>
<gene>
    <name evidence="11" type="ORF">DME_LOCUS10637</name>
</gene>
<evidence type="ECO:0000256" key="4">
    <source>
        <dbReference type="ARBA" id="ARBA00023125"/>
    </source>
</evidence>
<keyword evidence="13" id="KW-1185">Reference proteome</keyword>
<keyword evidence="6 7" id="KW-0539">Nucleus</keyword>
<keyword evidence="2" id="KW-0217">Developmental protein</keyword>
<keyword evidence="4 7" id="KW-0238">DNA-binding</keyword>
<keyword evidence="3" id="KW-0524">Neurogenesis</keyword>
<dbReference type="Proteomes" id="UP000038040">
    <property type="component" value="Unplaced"/>
</dbReference>
<dbReference type="PROSITE" id="PS00027">
    <property type="entry name" value="HOMEOBOX_1"/>
    <property type="match status" value="1"/>
</dbReference>
<dbReference type="GO" id="GO:0000978">
    <property type="term" value="F:RNA polymerase II cis-regulatory region sequence-specific DNA binding"/>
    <property type="evidence" value="ECO:0007669"/>
    <property type="project" value="TreeGrafter"/>
</dbReference>
<evidence type="ECO:0000313" key="11">
    <source>
        <dbReference type="EMBL" id="VDN60664.1"/>
    </source>
</evidence>
<name>A0A0N4UN17_DRAME</name>
<dbReference type="EMBL" id="UYYG01001230">
    <property type="protein sequence ID" value="VDN60664.1"/>
    <property type="molecule type" value="Genomic_DNA"/>
</dbReference>
<feature type="DNA-binding region" description="Homeobox" evidence="7">
    <location>
        <begin position="86"/>
        <end position="145"/>
    </location>
</feature>
<evidence type="ECO:0000256" key="9">
    <source>
        <dbReference type="SAM" id="MobiDB-lite"/>
    </source>
</evidence>
<evidence type="ECO:0000256" key="6">
    <source>
        <dbReference type="ARBA" id="ARBA00023242"/>
    </source>
</evidence>
<evidence type="ECO:0000313" key="12">
    <source>
        <dbReference type="Proteomes" id="UP000038040"/>
    </source>
</evidence>
<dbReference type="InterPro" id="IPR001356">
    <property type="entry name" value="HD"/>
</dbReference>
<dbReference type="InterPro" id="IPR009057">
    <property type="entry name" value="Homeodomain-like_sf"/>
</dbReference>
<dbReference type="GO" id="GO:0045944">
    <property type="term" value="P:positive regulation of transcription by RNA polymerase II"/>
    <property type="evidence" value="ECO:0007669"/>
    <property type="project" value="UniProtKB-ARBA"/>
</dbReference>
<dbReference type="GO" id="GO:0007399">
    <property type="term" value="P:nervous system development"/>
    <property type="evidence" value="ECO:0007669"/>
    <property type="project" value="UniProtKB-KW"/>
</dbReference>
<sequence>MSYLPSVSVSGAAAAVNMSSAANMAAAAYFKNGTYGGTHMTGAALSFTPPAHNFLPASMGYISGTLADCQSASMTAWGTGQASRKQRRERTTFTRLQLEVLESYFSKTRYPDIFIREEISLKIQLPESRVQVWFKNRRAKARQQKKIAKQEPHTSGLCINNSGPTDPNTQSDSLNSNNDTIKAEDESEPAVVVQRSTVSPTEIDAAKITAFPATYLGTISPSSAYSTQPPFPQGYGYAGYQTAVPTPIDYFQYPANAATYGASDAWKFINQ</sequence>
<evidence type="ECO:0000259" key="10">
    <source>
        <dbReference type="PROSITE" id="PS50071"/>
    </source>
</evidence>
<evidence type="ECO:0000313" key="14">
    <source>
        <dbReference type="WBParaSite" id="DME_0000928001-mRNA-1"/>
    </source>
</evidence>
<keyword evidence="5 7" id="KW-0371">Homeobox</keyword>
<organism evidence="12 14">
    <name type="scientific">Dracunculus medinensis</name>
    <name type="common">Guinea worm</name>
    <dbReference type="NCBI Taxonomy" id="318479"/>
    <lineage>
        <taxon>Eukaryota</taxon>
        <taxon>Metazoa</taxon>
        <taxon>Ecdysozoa</taxon>
        <taxon>Nematoda</taxon>
        <taxon>Chromadorea</taxon>
        <taxon>Rhabditida</taxon>
        <taxon>Spirurina</taxon>
        <taxon>Dracunculoidea</taxon>
        <taxon>Dracunculidae</taxon>
        <taxon>Dracunculus</taxon>
    </lineage>
</organism>
<proteinExistence type="predicted"/>
<protein>
    <submittedName>
        <fullName evidence="14">Homeobox domain-containing protein</fullName>
    </submittedName>
</protein>
<feature type="domain" description="Homeobox" evidence="10">
    <location>
        <begin position="84"/>
        <end position="144"/>
    </location>
</feature>
<evidence type="ECO:0000256" key="1">
    <source>
        <dbReference type="ARBA" id="ARBA00004123"/>
    </source>
</evidence>
<reference evidence="14" key="1">
    <citation type="submission" date="2017-02" db="UniProtKB">
        <authorList>
            <consortium name="WormBaseParasite"/>
        </authorList>
    </citation>
    <scope>IDENTIFICATION</scope>
</reference>
<dbReference type="PANTHER" id="PTHR45793">
    <property type="entry name" value="HOMEOBOX PROTEIN"/>
    <property type="match status" value="1"/>
</dbReference>
<dbReference type="GO" id="GO:0005634">
    <property type="term" value="C:nucleus"/>
    <property type="evidence" value="ECO:0007669"/>
    <property type="project" value="UniProtKB-SubCell"/>
</dbReference>
<feature type="region of interest" description="Disordered" evidence="9">
    <location>
        <begin position="142"/>
        <end position="196"/>
    </location>
</feature>
<evidence type="ECO:0000256" key="5">
    <source>
        <dbReference type="ARBA" id="ARBA00023155"/>
    </source>
</evidence>
<evidence type="ECO:0000256" key="8">
    <source>
        <dbReference type="RuleBase" id="RU000682"/>
    </source>
</evidence>